<reference evidence="5" key="1">
    <citation type="journal article" date="2017" name="Nat. Commun.">
        <title>The North American bullfrog draft genome provides insight into hormonal regulation of long noncoding RNA.</title>
        <authorList>
            <person name="Hammond S.A."/>
            <person name="Warren R.L."/>
            <person name="Vandervalk B.P."/>
            <person name="Kucuk E."/>
            <person name="Khan H."/>
            <person name="Gibb E.A."/>
            <person name="Pandoh P."/>
            <person name="Kirk H."/>
            <person name="Zhao Y."/>
            <person name="Jones M."/>
            <person name="Mungall A.J."/>
            <person name="Coope R."/>
            <person name="Pleasance S."/>
            <person name="Moore R.A."/>
            <person name="Holt R.A."/>
            <person name="Round J.M."/>
            <person name="Ohora S."/>
            <person name="Walle B.V."/>
            <person name="Veldhoen N."/>
            <person name="Helbing C.C."/>
            <person name="Birol I."/>
        </authorList>
    </citation>
    <scope>NUCLEOTIDE SEQUENCE [LARGE SCALE GENOMIC DNA]</scope>
</reference>
<protein>
    <recommendedName>
        <fullName evidence="3">VLIG-type G domain-containing protein</fullName>
    </recommendedName>
</protein>
<dbReference type="InterPro" id="IPR052986">
    <property type="entry name" value="VLIG_GTPase"/>
</dbReference>
<evidence type="ECO:0000256" key="1">
    <source>
        <dbReference type="ARBA" id="ARBA00006828"/>
    </source>
</evidence>
<feature type="domain" description="VLIG-type G" evidence="3">
    <location>
        <begin position="654"/>
        <end position="896"/>
    </location>
</feature>
<feature type="coiled-coil region" evidence="2">
    <location>
        <begin position="545"/>
        <end position="572"/>
    </location>
</feature>
<dbReference type="GO" id="GO:0005525">
    <property type="term" value="F:GTP binding"/>
    <property type="evidence" value="ECO:0007669"/>
    <property type="project" value="InterPro"/>
</dbReference>
<dbReference type="SUPFAM" id="SSF52540">
    <property type="entry name" value="P-loop containing nucleoside triphosphate hydrolases"/>
    <property type="match status" value="1"/>
</dbReference>
<comment type="similarity">
    <text evidence="1">Belongs to the TRAFAC class dynamin-like GTPase superfamily. Very large inducible GTPase (VLIG) family.</text>
</comment>
<dbReference type="Pfam" id="PF25496">
    <property type="entry name" value="URGCP"/>
    <property type="match status" value="1"/>
</dbReference>
<dbReference type="Proteomes" id="UP000228934">
    <property type="component" value="Unassembled WGS sequence"/>
</dbReference>
<dbReference type="InterPro" id="IPR057365">
    <property type="entry name" value="URGCP"/>
</dbReference>
<dbReference type="PANTHER" id="PTHR14819">
    <property type="entry name" value="GTP-BINDING"/>
    <property type="match status" value="1"/>
</dbReference>
<evidence type="ECO:0000256" key="2">
    <source>
        <dbReference type="SAM" id="Coils"/>
    </source>
</evidence>
<accession>A0A2G9RQ31</accession>
<dbReference type="Gene3D" id="3.40.50.300">
    <property type="entry name" value="P-loop containing nucleotide triphosphate hydrolases"/>
    <property type="match status" value="1"/>
</dbReference>
<organism evidence="4 5">
    <name type="scientific">Aquarana catesbeiana</name>
    <name type="common">American bullfrog</name>
    <name type="synonym">Rana catesbeiana</name>
    <dbReference type="NCBI Taxonomy" id="8400"/>
    <lineage>
        <taxon>Eukaryota</taxon>
        <taxon>Metazoa</taxon>
        <taxon>Chordata</taxon>
        <taxon>Craniata</taxon>
        <taxon>Vertebrata</taxon>
        <taxon>Euteleostomi</taxon>
        <taxon>Amphibia</taxon>
        <taxon>Batrachia</taxon>
        <taxon>Anura</taxon>
        <taxon>Neobatrachia</taxon>
        <taxon>Ranoidea</taxon>
        <taxon>Ranidae</taxon>
        <taxon>Aquarana</taxon>
    </lineage>
</organism>
<dbReference type="PROSITE" id="PS51717">
    <property type="entry name" value="G_VLIG"/>
    <property type="match status" value="1"/>
</dbReference>
<evidence type="ECO:0000313" key="4">
    <source>
        <dbReference type="EMBL" id="PIO29303.1"/>
    </source>
</evidence>
<dbReference type="EMBL" id="KV936744">
    <property type="protein sequence ID" value="PIO29303.1"/>
    <property type="molecule type" value="Genomic_DNA"/>
</dbReference>
<dbReference type="InterPro" id="IPR027417">
    <property type="entry name" value="P-loop_NTPase"/>
</dbReference>
<dbReference type="PANTHER" id="PTHR14819:SF9">
    <property type="entry name" value="UP-REGULATOR OF CELL PROLIFERATION-LIKE"/>
    <property type="match status" value="1"/>
</dbReference>
<evidence type="ECO:0000313" key="5">
    <source>
        <dbReference type="Proteomes" id="UP000228934"/>
    </source>
</evidence>
<evidence type="ECO:0000259" key="3">
    <source>
        <dbReference type="PROSITE" id="PS51717"/>
    </source>
</evidence>
<sequence length="1597" mass="184855">MCFLFLEVDFPEHSSKRPREHALASSDPQSKQQKIEICNKDVIPTQSYSSRSHVPTAVPHNAYAAHGSVLLSKDLSYAITMIRNENCTQIKAALLQFIKKVMELDGTARSNNPVDMDRQSTAAIDCDNDVNHSFHDSNPCDIPCEVFNTFCTNYMLQQIITTKMAMLQFAIPLLLPSDEGPRWTFMLWAMRDIVKRWRPQFLTDTKGFREDNLVNIPMPFFSFIRLSARGLSKSKILNQVLSPTQQIHNFFVHRDMDGGNITKESSDGLVEISWYFPSGQEAVDVFSEPLAVTNLRGDLKSHNDQFQFLLSISSAMFIFVETINEEQYKLLSVLSEKRDTQYFFIINASNVKPGDDTLKFLGKLSEDLKLKKMNVIIKNKNVNDSQVVLKLQSTMKVLLTNNTKVLSLHEIADREIRNKAQENENQISVDEGSFILVSKEANNIIDKIKDITQFKKETMKLQGDLWRQLTKAEKELSRMRELGDKDPEQYKSKLQTEIHDLRMKQSYQKMPEILKMFKDAMAKTSPTEKRLFIKWLAIHLDKTGRSNLSKLHGEYREKLEDLSNNANELKNIDQRIADSSLGIEHFLRELGQFYEAANFKGHATEKKYSELPKIVSDMLFDGFPLELIDGDASNIPLLWITDVLKELDIKTGGKSRIRVITVLGVQSTGKSTLLNTMFGLELPVASGRCTRGAFMTLLNVESNFQEELDCQFILVIDTEGLKSMELSSLDGSYEHDNELATVVVGLSDITIINMAMENTEEMKDILQIVVHAFLRMKEVGKKPSCQFVHQNVSDVSAHVKNQRARQKFLEQLNELTKIAAKMEKRSGIASFSDIIFCDLEHHSWYIPGLWHGIPPMASINIGYSKNIKEFKKSIIKSLQSMPGKPQTILEFTEWIKSLWNAVKHEKFIFSFRNRLVTEAYNQLCMEYSDWEWRFQKNAHHWMIKTETLIYNLPSDKIGEETWNKIIDEMYQLLDKEEEIMSQSLENYFEHDYDNAHLLDMFRGDFFRSVNYLRKELENTLVTKCEKTMRIQQEKCEIQAMQERYINMIETKVAEIMDDNRRNKNYISPEQLKREFEMMWKSILDRLWLSKLERRNIEQIIIQQLTHDMKNDEQALKKLKTITSLAAYKEGFMSNEIQLSSKSIEEMTHIHNLASSLLQKCNDYVFKCANTRENFNEMLSQELLRIINRTLNRQDVRHFTIIKGFELNLKLHILGNAAPEFQKMHNDFVQKNDPRSCLEMLRPEYFSIFQSVFEKRNECQRRAEQFCELCLKPAIIDHINRHLGKEIAGEILQKGGPWEFKSHTVFQSVLLEELLQKKSCEKYTNYINGYEIFVGKWIFQYILKHLKDQRHLQALQFGILQSLAEKIMQVLNDLGTVQFSSVSAFLVKFSNILEKDLVISQNNLKVVSFQSNVNIGKFINDIGAYLPDLLKKLHMEMSSASVSSILSQLNLKPQEELAKKVIGCGKQCPFCKAPCEAGGADHKEHFASRHRPRGLAQHKDEQTGALDHTICSTNVISNRSFRNADTNWKPHPYKDYQTIYPDWAIYPDTNDNSSDYWKFVFKELHYEFSDLLKAKPANIPKEWHGITEDQAHKSLKTA</sequence>
<dbReference type="Pfam" id="PF25974">
    <property type="entry name" value="URGCP_9th"/>
    <property type="match status" value="1"/>
</dbReference>
<name>A0A2G9RQ31_AQUCT</name>
<dbReference type="InterPro" id="IPR030383">
    <property type="entry name" value="G_VLIG_dom"/>
</dbReference>
<dbReference type="OrthoDB" id="1597724at2759"/>
<gene>
    <name evidence="4" type="ORF">AB205_0062840</name>
</gene>
<keyword evidence="2" id="KW-0175">Coiled coil</keyword>
<proteinExistence type="inferred from homology"/>
<dbReference type="Pfam" id="PF25683">
    <property type="entry name" value="URGCP_GTPase"/>
    <property type="match status" value="1"/>
</dbReference>
<keyword evidence="5" id="KW-1185">Reference proteome</keyword>
<dbReference type="InterPro" id="IPR058641">
    <property type="entry name" value="GVIN1_dom"/>
</dbReference>